<dbReference type="InterPro" id="IPR020839">
    <property type="entry name" value="SCD"/>
</dbReference>
<feature type="compositionally biased region" description="Acidic residues" evidence="1">
    <location>
        <begin position="1132"/>
        <end position="1152"/>
    </location>
</feature>
<feature type="compositionally biased region" description="Acidic residues" evidence="1">
    <location>
        <begin position="51"/>
        <end position="65"/>
    </location>
</feature>
<dbReference type="GO" id="GO:0007062">
    <property type="term" value="P:sister chromatid cohesion"/>
    <property type="evidence" value="ECO:0007669"/>
    <property type="project" value="UniProtKB-ARBA"/>
</dbReference>
<dbReference type="AlphaFoldDB" id="A0A376BB29"/>
<dbReference type="InterPro" id="IPR048610">
    <property type="entry name" value="SCC3_C"/>
</dbReference>
<dbReference type="InterPro" id="IPR016024">
    <property type="entry name" value="ARM-type_fold"/>
</dbReference>
<dbReference type="Pfam" id="PF21767">
    <property type="entry name" value="SCC3_C"/>
    <property type="match status" value="1"/>
</dbReference>
<feature type="region of interest" description="Disordered" evidence="1">
    <location>
        <begin position="1106"/>
        <end position="1185"/>
    </location>
</feature>
<dbReference type="InterPro" id="IPR039662">
    <property type="entry name" value="Cohesin_Scc3/SA"/>
</dbReference>
<dbReference type="Proteomes" id="UP000262825">
    <property type="component" value="Unassembled WGS sequence"/>
</dbReference>
<gene>
    <name evidence="3" type="ORF">SCODWIG_03550</name>
</gene>
<name>A0A376BB29_9ASCO</name>
<dbReference type="Pfam" id="PF21581">
    <property type="entry name" value="SCD"/>
    <property type="match status" value="1"/>
</dbReference>
<dbReference type="Pfam" id="PF08514">
    <property type="entry name" value="STAG"/>
    <property type="match status" value="1"/>
</dbReference>
<evidence type="ECO:0000313" key="3">
    <source>
        <dbReference type="EMBL" id="SSD61789.1"/>
    </source>
</evidence>
<keyword evidence="4" id="KW-1185">Reference proteome</keyword>
<reference evidence="4" key="1">
    <citation type="submission" date="2018-06" db="EMBL/GenBank/DDBJ databases">
        <authorList>
            <person name="Guldener U."/>
        </authorList>
    </citation>
    <scope>NUCLEOTIDE SEQUENCE [LARGE SCALE GENOMIC DNA]</scope>
    <source>
        <strain evidence="4">UTAD17</strain>
    </source>
</reference>
<evidence type="ECO:0000313" key="4">
    <source>
        <dbReference type="Proteomes" id="UP000262825"/>
    </source>
</evidence>
<dbReference type="GO" id="GO:0008278">
    <property type="term" value="C:cohesin complex"/>
    <property type="evidence" value="ECO:0007669"/>
    <property type="project" value="TreeGrafter"/>
</dbReference>
<dbReference type="PROSITE" id="PS51425">
    <property type="entry name" value="SCD"/>
    <property type="match status" value="1"/>
</dbReference>
<feature type="compositionally biased region" description="Acidic residues" evidence="1">
    <location>
        <begin position="1116"/>
        <end position="1125"/>
    </location>
</feature>
<dbReference type="EMBL" id="UFAJ01000894">
    <property type="protein sequence ID" value="SSD61789.1"/>
    <property type="molecule type" value="Genomic_DNA"/>
</dbReference>
<feature type="region of interest" description="Disordered" evidence="1">
    <location>
        <begin position="1"/>
        <end position="106"/>
    </location>
</feature>
<proteinExistence type="predicted"/>
<dbReference type="SUPFAM" id="SSF48371">
    <property type="entry name" value="ARM repeat"/>
    <property type="match status" value="1"/>
</dbReference>
<evidence type="ECO:0000259" key="2">
    <source>
        <dbReference type="PROSITE" id="PS51425"/>
    </source>
</evidence>
<protein>
    <recommendedName>
        <fullName evidence="2">SCD domain-containing protein</fullName>
    </recommendedName>
</protein>
<feature type="compositionally biased region" description="Low complexity" evidence="1">
    <location>
        <begin position="87"/>
        <end position="103"/>
    </location>
</feature>
<evidence type="ECO:0000256" key="1">
    <source>
        <dbReference type="SAM" id="MobiDB-lite"/>
    </source>
</evidence>
<dbReference type="PANTHER" id="PTHR11199">
    <property type="entry name" value="STROMAL ANTIGEN"/>
    <property type="match status" value="1"/>
</dbReference>
<feature type="domain" description="SCD" evidence="2">
    <location>
        <begin position="363"/>
        <end position="455"/>
    </location>
</feature>
<sequence length="1185" mass="136542">MSLRRSTRLRSSTLENSSFDNVPESLIQHDEKTTQINIKANNDYDGILSSSEDETSQEDNDDDDYIPTTRPTKSKTNNSSRKRKATTQKAKTSNKSAKTTEATHATNRISLAERAKDETQYLYLLNNFEPTKIFSALANNDDISIEEVAIEWLELYTTSPTKAKQVFVNFILNCCGCLIQVEEHDVVNNDSANETVGEVQMMFQNQKIHEFYLLNAKNHSRSLSVKKYKNLYNNFIKFVENVISIGYEKNFLCSLNDDGTKMGKGRMILDLMIWLSSLSVSKLRCLRYTSSLALYVIEDTLTNLITEIDRTSLQNLRKLIEREERKKTPNTNTIAKWRENLDEDEEQKAVLERIVDEIFKICFLHRFKDVDEEVRLNSLLHLSNWLINWPEHFLQVTYLKYFGWVLTDSSNQVRCQVLSSLLEIAKFSKKRGSIFTENTAFRQFFERFENKIIEIAIHDVDYDAKTIAVKVLAEIKTFGYLEENANLEISSLLFNNQDVDILLNNKEGRFLNSVARFFAESERTELQELFNVWDIKSKKQNGSGKKTAGNNITTTAGTSNTTPDLTDILNVGYFMNFFFKSLNYYISDSGGDSSSKMKADKVKMIFQGSQFLGTSFEDLILPLFKILSYSGDLSEVIEDFINNVQGEDDTKDGSINSQDIREKLLLPTKSDDIASYLIVLSGLCVGAVQVNNNKSDKKVSKIISENLFGVLNTVELGYSNVIPSIVDLIGLVNFELWDEVELDEMTRKFEKLLAESITFSIGDDNYKAFTKLLGYYRKEIASPKYNSEWKHVLDNIKLDCSDFINTQFSEEDEENFNAKLIYLYGNYISKILLMAKIYPLDLEMSFSENFFEKITSKTLSLGLDNFDFQVIDFKIFSLYCSWSLQLWLQRLESLKEENDDIIASFPYETFDHIKFITEQLGIYLISVCDLEGAKGLNRNILMWNLSCCLCDILISYRMFILQCPVPSWIEQLNENYNINDLTINDEIIKIFMFSFQFLETRAANYLGVTILESVDTEQFKTEKPVGADMDEALGDTFFNDLCVFVIKLKSLIRLQVFEANGSNWVTEIENRLKLNGKMFGELYSSLVDNKLDQLQPKKVNGKTEVKGSFMVRSSEEEGDKDDIVDTENGQQENEEEVIMEEEEVILEEEKEEDEQKKEEGTNKFKKHKQEMMEQDPIVDNYSQEL</sequence>
<dbReference type="PANTHER" id="PTHR11199:SF0">
    <property type="entry name" value="LD34181P-RELATED"/>
    <property type="match status" value="1"/>
</dbReference>
<accession>A0A376BB29</accession>
<dbReference type="VEuPathDB" id="FungiDB:SCODWIG_03550"/>
<dbReference type="InterPro" id="IPR013721">
    <property type="entry name" value="STAG"/>
</dbReference>
<dbReference type="GO" id="GO:0000785">
    <property type="term" value="C:chromatin"/>
    <property type="evidence" value="ECO:0007669"/>
    <property type="project" value="TreeGrafter"/>
</dbReference>
<dbReference type="GO" id="GO:0005634">
    <property type="term" value="C:nucleus"/>
    <property type="evidence" value="ECO:0007669"/>
    <property type="project" value="TreeGrafter"/>
</dbReference>
<dbReference type="GO" id="GO:0003682">
    <property type="term" value="F:chromatin binding"/>
    <property type="evidence" value="ECO:0007669"/>
    <property type="project" value="TreeGrafter"/>
</dbReference>
<feature type="compositionally biased region" description="Basic and acidic residues" evidence="1">
    <location>
        <begin position="1153"/>
        <end position="1162"/>
    </location>
</feature>
<organism evidence="3 4">
    <name type="scientific">Saccharomycodes ludwigii</name>
    <dbReference type="NCBI Taxonomy" id="36035"/>
    <lineage>
        <taxon>Eukaryota</taxon>
        <taxon>Fungi</taxon>
        <taxon>Dikarya</taxon>
        <taxon>Ascomycota</taxon>
        <taxon>Saccharomycotina</taxon>
        <taxon>Saccharomycetes</taxon>
        <taxon>Saccharomycodales</taxon>
        <taxon>Saccharomycodaceae</taxon>
        <taxon>Saccharomycodes</taxon>
    </lineage>
</organism>